<dbReference type="InterPro" id="IPR050422">
    <property type="entry name" value="X-Pro_aminopeptidase_P"/>
</dbReference>
<name>A0A6S7G994_PARCT</name>
<dbReference type="AlphaFoldDB" id="A0A6S7G994"/>
<dbReference type="GO" id="GO:0070006">
    <property type="term" value="F:metalloaminopeptidase activity"/>
    <property type="evidence" value="ECO:0007669"/>
    <property type="project" value="InterPro"/>
</dbReference>
<dbReference type="InterPro" id="IPR000587">
    <property type="entry name" value="Creatinase_N"/>
</dbReference>
<protein>
    <submittedName>
        <fullName evidence="7">Xaa-Pro aminopeptidase 1 isoform X2</fullName>
    </submittedName>
</protein>
<dbReference type="EMBL" id="CACRXK020000818">
    <property type="protein sequence ID" value="CAB3985026.1"/>
    <property type="molecule type" value="Genomic_DNA"/>
</dbReference>
<comment type="caution">
    <text evidence="7">The sequence shown here is derived from an EMBL/GenBank/DDBJ whole genome shotgun (WGS) entry which is preliminary data.</text>
</comment>
<dbReference type="Gene3D" id="3.90.230.10">
    <property type="entry name" value="Creatinase/methionine aminopeptidase superfamily"/>
    <property type="match status" value="1"/>
</dbReference>
<keyword evidence="2" id="KW-0479">Metal-binding</keyword>
<dbReference type="SUPFAM" id="SSF55920">
    <property type="entry name" value="Creatinase/aminopeptidase"/>
    <property type="match status" value="1"/>
</dbReference>
<dbReference type="Pfam" id="PF00557">
    <property type="entry name" value="Peptidase_M24"/>
    <property type="match status" value="1"/>
</dbReference>
<dbReference type="GO" id="GO:0046872">
    <property type="term" value="F:metal ion binding"/>
    <property type="evidence" value="ECO:0007669"/>
    <property type="project" value="UniProtKB-KW"/>
</dbReference>
<feature type="domain" description="Peptidase M24" evidence="4">
    <location>
        <begin position="362"/>
        <end position="578"/>
    </location>
</feature>
<evidence type="ECO:0000259" key="6">
    <source>
        <dbReference type="Pfam" id="PF16188"/>
    </source>
</evidence>
<dbReference type="PANTHER" id="PTHR43763:SF18">
    <property type="entry name" value="XAA-PRO AMINOPEPTIDASE 1"/>
    <property type="match status" value="1"/>
</dbReference>
<feature type="domain" description="Peptidase M24 C-terminal" evidence="6">
    <location>
        <begin position="592"/>
        <end position="655"/>
    </location>
</feature>
<evidence type="ECO:0000259" key="4">
    <source>
        <dbReference type="Pfam" id="PF00557"/>
    </source>
</evidence>
<dbReference type="Pfam" id="PF16188">
    <property type="entry name" value="Peptidase_M24_C"/>
    <property type="match status" value="1"/>
</dbReference>
<accession>A0A6S7G994</accession>
<comment type="similarity">
    <text evidence="1">Belongs to the peptidase M24B family.</text>
</comment>
<keyword evidence="3" id="KW-0378">Hydrolase</keyword>
<keyword evidence="8" id="KW-1185">Reference proteome</keyword>
<dbReference type="Pfam" id="PF16189">
    <property type="entry name" value="Creatinase_N_2"/>
    <property type="match status" value="1"/>
</dbReference>
<dbReference type="OrthoDB" id="9995434at2759"/>
<dbReference type="Proteomes" id="UP001152795">
    <property type="component" value="Unassembled WGS sequence"/>
</dbReference>
<gene>
    <name evidence="7" type="ORF">PACLA_8A039183</name>
</gene>
<evidence type="ECO:0000259" key="5">
    <source>
        <dbReference type="Pfam" id="PF01321"/>
    </source>
</evidence>
<proteinExistence type="inferred from homology"/>
<evidence type="ECO:0000256" key="3">
    <source>
        <dbReference type="ARBA" id="ARBA00022801"/>
    </source>
</evidence>
<dbReference type="InterPro" id="IPR000994">
    <property type="entry name" value="Pept_M24"/>
</dbReference>
<keyword evidence="7" id="KW-0031">Aminopeptidase</keyword>
<evidence type="ECO:0000313" key="8">
    <source>
        <dbReference type="Proteomes" id="UP001152795"/>
    </source>
</evidence>
<dbReference type="InterPro" id="IPR033740">
    <property type="entry name" value="Pept_M24B"/>
</dbReference>
<sequence>MMKVLVGAFILAVLVNTGNAEGGDADIRSCVKSPPYYPRTVVKTTDRLAKLREEMKKEGLAAYIIPSTDSHGNEYVKERDKRREFISGFSGSAGTAIVTMNNGSALWTDGRYFLQAEKQLDCNWILQKQGQPGVPYQSEWLKKVLESGDVVGIDPFLRSIRSWDSTVKSLKQKNLTLKGVERNLVDAIWTNRPKEVEKKVVVHPKKYTGKDWYKKVKDVQEKMKEKGTTAHVVQSLDSIAWLLNLRGDEISYNPVFFSYVVVQKDEVLFFVDGNKISSQAVQVHLNLGHCSGESYCIKRKPYDSVVKELEKISNNLTGDAKIWFSPTDSHALRQHVADDKVYLGYSPIILMKAKKNKVEVDGMRSANLKDSVALAEFFLYAEEQIEKKANITELSLGEKMKEFRSKQALYKGLSFPSIIGFGPNSAVIHYTASEKTDKQVTDQSTLLVDTGSQYLDGTTDVTRSVHFGTPTARQKSAFTRVLMGHVDVAMAVFPQGTYGRALEIFQREPLYRNGWNYRHGSGHGIGSYLYIHEGPGWFASGCPTAAEEPLDIGFVITDEPGFYEDGNFGVRIETALTVVNASTPNRFGNMDYYKFDPICYFPIQRKLIDETIMSDHQLKWLNDYHKKTAELVGPELKRQKKTKEYFWLMKSTKPILKDVDATSDGTIAVKSIALIFGAAMSWLSILNYL</sequence>
<feature type="domain" description="Creatinase N-terminal" evidence="5">
    <location>
        <begin position="47"/>
        <end position="155"/>
    </location>
</feature>
<dbReference type="PANTHER" id="PTHR43763">
    <property type="entry name" value="XAA-PRO AMINOPEPTIDASE 1"/>
    <property type="match status" value="1"/>
</dbReference>
<dbReference type="InterPro" id="IPR029149">
    <property type="entry name" value="Creatin/AminoP/Spt16_N"/>
</dbReference>
<dbReference type="InterPro" id="IPR036005">
    <property type="entry name" value="Creatinase/aminopeptidase-like"/>
</dbReference>
<dbReference type="SUPFAM" id="SSF53092">
    <property type="entry name" value="Creatinase/prolidase N-terminal domain"/>
    <property type="match status" value="1"/>
</dbReference>
<dbReference type="FunFam" id="3.40.350.10:FF:000003">
    <property type="entry name" value="Xaa-pro aminopeptidase P"/>
    <property type="match status" value="1"/>
</dbReference>
<dbReference type="Pfam" id="PF01321">
    <property type="entry name" value="Creatinase_N"/>
    <property type="match status" value="1"/>
</dbReference>
<organism evidence="7 8">
    <name type="scientific">Paramuricea clavata</name>
    <name type="common">Red gorgonian</name>
    <name type="synonym">Violescent sea-whip</name>
    <dbReference type="NCBI Taxonomy" id="317549"/>
    <lineage>
        <taxon>Eukaryota</taxon>
        <taxon>Metazoa</taxon>
        <taxon>Cnidaria</taxon>
        <taxon>Anthozoa</taxon>
        <taxon>Octocorallia</taxon>
        <taxon>Malacalcyonacea</taxon>
        <taxon>Plexauridae</taxon>
        <taxon>Paramuricea</taxon>
    </lineage>
</organism>
<evidence type="ECO:0000256" key="2">
    <source>
        <dbReference type="ARBA" id="ARBA00022723"/>
    </source>
</evidence>
<dbReference type="CDD" id="cd01085">
    <property type="entry name" value="APP"/>
    <property type="match status" value="1"/>
</dbReference>
<evidence type="ECO:0000313" key="7">
    <source>
        <dbReference type="EMBL" id="CAB3985026.1"/>
    </source>
</evidence>
<dbReference type="Gene3D" id="3.40.350.10">
    <property type="entry name" value="Creatinase/prolidase N-terminal domain"/>
    <property type="match status" value="2"/>
</dbReference>
<reference evidence="7" key="1">
    <citation type="submission" date="2020-04" db="EMBL/GenBank/DDBJ databases">
        <authorList>
            <person name="Alioto T."/>
            <person name="Alioto T."/>
            <person name="Gomez Garrido J."/>
        </authorList>
    </citation>
    <scope>NUCLEOTIDE SEQUENCE</scope>
    <source>
        <strain evidence="7">A484AB</strain>
    </source>
</reference>
<dbReference type="InterPro" id="IPR032416">
    <property type="entry name" value="Peptidase_M24_C"/>
</dbReference>
<evidence type="ECO:0000256" key="1">
    <source>
        <dbReference type="ARBA" id="ARBA00008766"/>
    </source>
</evidence>
<keyword evidence="7" id="KW-0645">Protease</keyword>
<dbReference type="FunFam" id="3.90.230.10:FF:000009">
    <property type="entry name" value="xaa-Pro aminopeptidase 2"/>
    <property type="match status" value="1"/>
</dbReference>